<dbReference type="Proteomes" id="UP001054945">
    <property type="component" value="Unassembled WGS sequence"/>
</dbReference>
<comment type="caution">
    <text evidence="2">The sequence shown here is derived from an EMBL/GenBank/DDBJ whole genome shotgun (WGS) entry which is preliminary data.</text>
</comment>
<dbReference type="EMBL" id="BPLR01011212">
    <property type="protein sequence ID" value="GIY44933.1"/>
    <property type="molecule type" value="Genomic_DNA"/>
</dbReference>
<evidence type="ECO:0000313" key="3">
    <source>
        <dbReference type="Proteomes" id="UP001054945"/>
    </source>
</evidence>
<evidence type="ECO:0000313" key="2">
    <source>
        <dbReference type="EMBL" id="GIY44933.1"/>
    </source>
</evidence>
<sequence length="145" mass="16968">MHGLSMTMTIVIMTNMVKSGDVNELNVFRTRQTRVQFAQFLRRPPSDRFVASPRRRNSDSEKRLRRKPPTDSSPKWIREPSEKFTYPTLRLFRWMQLRGRGGGEIKRRACHRADGSGRKVTLTPRLPARARGGCRARWIKMKTKL</sequence>
<organism evidence="2 3">
    <name type="scientific">Caerostris extrusa</name>
    <name type="common">Bark spider</name>
    <name type="synonym">Caerostris bankana</name>
    <dbReference type="NCBI Taxonomy" id="172846"/>
    <lineage>
        <taxon>Eukaryota</taxon>
        <taxon>Metazoa</taxon>
        <taxon>Ecdysozoa</taxon>
        <taxon>Arthropoda</taxon>
        <taxon>Chelicerata</taxon>
        <taxon>Arachnida</taxon>
        <taxon>Araneae</taxon>
        <taxon>Araneomorphae</taxon>
        <taxon>Entelegynae</taxon>
        <taxon>Araneoidea</taxon>
        <taxon>Araneidae</taxon>
        <taxon>Caerostris</taxon>
    </lineage>
</organism>
<evidence type="ECO:0000256" key="1">
    <source>
        <dbReference type="SAM" id="MobiDB-lite"/>
    </source>
</evidence>
<name>A0AAV4TE39_CAEEX</name>
<accession>A0AAV4TE39</accession>
<keyword evidence="3" id="KW-1185">Reference proteome</keyword>
<proteinExistence type="predicted"/>
<gene>
    <name evidence="2" type="ORF">CEXT_475341</name>
</gene>
<dbReference type="AlphaFoldDB" id="A0AAV4TE39"/>
<reference evidence="2 3" key="1">
    <citation type="submission" date="2021-06" db="EMBL/GenBank/DDBJ databases">
        <title>Caerostris extrusa draft genome.</title>
        <authorList>
            <person name="Kono N."/>
            <person name="Arakawa K."/>
        </authorList>
    </citation>
    <scope>NUCLEOTIDE SEQUENCE [LARGE SCALE GENOMIC DNA]</scope>
</reference>
<protein>
    <submittedName>
        <fullName evidence="2">Uncharacterized protein</fullName>
    </submittedName>
</protein>
<feature type="region of interest" description="Disordered" evidence="1">
    <location>
        <begin position="46"/>
        <end position="79"/>
    </location>
</feature>